<dbReference type="AlphaFoldDB" id="A0A0E9TUB5"/>
<organism evidence="1">
    <name type="scientific">Anguilla anguilla</name>
    <name type="common">European freshwater eel</name>
    <name type="synonym">Muraena anguilla</name>
    <dbReference type="NCBI Taxonomy" id="7936"/>
    <lineage>
        <taxon>Eukaryota</taxon>
        <taxon>Metazoa</taxon>
        <taxon>Chordata</taxon>
        <taxon>Craniata</taxon>
        <taxon>Vertebrata</taxon>
        <taxon>Euteleostomi</taxon>
        <taxon>Actinopterygii</taxon>
        <taxon>Neopterygii</taxon>
        <taxon>Teleostei</taxon>
        <taxon>Anguilliformes</taxon>
        <taxon>Anguillidae</taxon>
        <taxon>Anguilla</taxon>
    </lineage>
</organism>
<sequence>MSLVLLAILFKITQNSLPRR</sequence>
<evidence type="ECO:0000313" key="1">
    <source>
        <dbReference type="EMBL" id="JAH57259.1"/>
    </source>
</evidence>
<reference evidence="1" key="2">
    <citation type="journal article" date="2015" name="Fish Shellfish Immunol.">
        <title>Early steps in the European eel (Anguilla anguilla)-Vibrio vulnificus interaction in the gills: Role of the RtxA13 toxin.</title>
        <authorList>
            <person name="Callol A."/>
            <person name="Pajuelo D."/>
            <person name="Ebbesson L."/>
            <person name="Teles M."/>
            <person name="MacKenzie S."/>
            <person name="Amaro C."/>
        </authorList>
    </citation>
    <scope>NUCLEOTIDE SEQUENCE</scope>
</reference>
<name>A0A0E9TUB5_ANGAN</name>
<dbReference type="EMBL" id="GBXM01051318">
    <property type="protein sequence ID" value="JAH57259.1"/>
    <property type="molecule type" value="Transcribed_RNA"/>
</dbReference>
<proteinExistence type="predicted"/>
<accession>A0A0E9TUB5</accession>
<protein>
    <submittedName>
        <fullName evidence="1">Uncharacterized protein</fullName>
    </submittedName>
</protein>
<reference evidence="1" key="1">
    <citation type="submission" date="2014-11" db="EMBL/GenBank/DDBJ databases">
        <authorList>
            <person name="Amaro Gonzalez C."/>
        </authorList>
    </citation>
    <scope>NUCLEOTIDE SEQUENCE</scope>
</reference>